<dbReference type="Proteomes" id="UP000184532">
    <property type="component" value="Unassembled WGS sequence"/>
</dbReference>
<dbReference type="STRING" id="570519.SAMN04488116_0594"/>
<dbReference type="CDD" id="cd02966">
    <property type="entry name" value="TlpA_like_family"/>
    <property type="match status" value="1"/>
</dbReference>
<name>A0A1M5ICI6_9FLAO</name>
<dbReference type="AlphaFoldDB" id="A0A1M5ICI6"/>
<feature type="domain" description="Thioredoxin" evidence="1">
    <location>
        <begin position="241"/>
        <end position="399"/>
    </location>
</feature>
<dbReference type="InterPro" id="IPR036249">
    <property type="entry name" value="Thioredoxin-like_sf"/>
</dbReference>
<dbReference type="EMBL" id="FQWL01000001">
    <property type="protein sequence ID" value="SHG25610.1"/>
    <property type="molecule type" value="Genomic_DNA"/>
</dbReference>
<dbReference type="OrthoDB" id="616241at2"/>
<dbReference type="Gene3D" id="3.40.30.10">
    <property type="entry name" value="Glutaredoxin"/>
    <property type="match status" value="1"/>
</dbReference>
<protein>
    <submittedName>
        <fullName evidence="2">Peroxiredoxin</fullName>
    </submittedName>
</protein>
<evidence type="ECO:0000313" key="2">
    <source>
        <dbReference type="EMBL" id="SHG25610.1"/>
    </source>
</evidence>
<dbReference type="PANTHER" id="PTHR42852:SF13">
    <property type="entry name" value="PROTEIN DIPZ"/>
    <property type="match status" value="1"/>
</dbReference>
<organism evidence="2 3">
    <name type="scientific">Flagellimonas flava</name>
    <dbReference type="NCBI Taxonomy" id="570519"/>
    <lineage>
        <taxon>Bacteria</taxon>
        <taxon>Pseudomonadati</taxon>
        <taxon>Bacteroidota</taxon>
        <taxon>Flavobacteriia</taxon>
        <taxon>Flavobacteriales</taxon>
        <taxon>Flavobacteriaceae</taxon>
        <taxon>Flagellimonas</taxon>
    </lineage>
</organism>
<reference evidence="3" key="1">
    <citation type="submission" date="2016-11" db="EMBL/GenBank/DDBJ databases">
        <authorList>
            <person name="Varghese N."/>
            <person name="Submissions S."/>
        </authorList>
    </citation>
    <scope>NUCLEOTIDE SEQUENCE [LARGE SCALE GENOMIC DNA]</scope>
    <source>
        <strain evidence="3">DSM 22638</strain>
    </source>
</reference>
<dbReference type="Pfam" id="PF08534">
    <property type="entry name" value="Redoxin"/>
    <property type="match status" value="1"/>
</dbReference>
<sequence>MRRFWFPVLVSFLFLFSCTEEKKSLNLGDWWATMDVSPTENLPFNFNLSKSKEGNYIMKMYNADEEVVVDEITLTQDSIRIKMPIFEGYILGTYDENGIQGNFIKESLNRVVPFSAMFGKRDRFKVEKEPISNISGIWETHFDYDTDNPYPAKGILMQNGNDVTGTFRTKTGDYRFLEGAVSGDTLKLSAFDGAHVFLFTAHVTDSTLNGLFYSGNHSVEKFKAVRNEAFELPDANSLTYLKEGYDRFNFSFPDEEGTMVSLSDSRFQNKVTLVQIMGTWCPNCLDETRFYVDFLQKNPELEVEFVALAFEYAKTKEKAFEGIARLKERTGVPYPIVLAQYGTSNKQKANEKLPMLNHVLSYPTTIYIDKQGEVKKIHTGFNGPATGKKFEAFKEEFSQTIQELTSGEGSPSK</sequence>
<evidence type="ECO:0000259" key="1">
    <source>
        <dbReference type="PROSITE" id="PS51352"/>
    </source>
</evidence>
<dbReference type="InterPro" id="IPR013766">
    <property type="entry name" value="Thioredoxin_domain"/>
</dbReference>
<dbReference type="PROSITE" id="PS51352">
    <property type="entry name" value="THIOREDOXIN_2"/>
    <property type="match status" value="1"/>
</dbReference>
<dbReference type="SUPFAM" id="SSF52833">
    <property type="entry name" value="Thioredoxin-like"/>
    <property type="match status" value="1"/>
</dbReference>
<evidence type="ECO:0000313" key="3">
    <source>
        <dbReference type="Proteomes" id="UP000184532"/>
    </source>
</evidence>
<dbReference type="PROSITE" id="PS51257">
    <property type="entry name" value="PROKAR_LIPOPROTEIN"/>
    <property type="match status" value="1"/>
</dbReference>
<dbReference type="InterPro" id="IPR013740">
    <property type="entry name" value="Redoxin"/>
</dbReference>
<dbReference type="RefSeq" id="WP_073176398.1">
    <property type="nucleotide sequence ID" value="NZ_FQWL01000001.1"/>
</dbReference>
<dbReference type="PANTHER" id="PTHR42852">
    <property type="entry name" value="THIOL:DISULFIDE INTERCHANGE PROTEIN DSBE"/>
    <property type="match status" value="1"/>
</dbReference>
<dbReference type="InterPro" id="IPR050553">
    <property type="entry name" value="Thioredoxin_ResA/DsbE_sf"/>
</dbReference>
<keyword evidence="3" id="KW-1185">Reference proteome</keyword>
<accession>A0A1M5ICI6</accession>
<gene>
    <name evidence="2" type="ORF">SAMN04488116_0594</name>
</gene>
<proteinExistence type="predicted"/>
<dbReference type="GO" id="GO:0016491">
    <property type="term" value="F:oxidoreductase activity"/>
    <property type="evidence" value="ECO:0007669"/>
    <property type="project" value="InterPro"/>
</dbReference>